<reference evidence="2 3" key="1">
    <citation type="submission" date="2023-10" db="EMBL/GenBank/DDBJ databases">
        <title>Draft genome sequence of Xylaria bambusicola isolate GMP-LS, the root and basal stem rot pathogen of sugarcane in Indonesia.</title>
        <authorList>
            <person name="Selvaraj P."/>
            <person name="Muralishankar V."/>
            <person name="Muruganantham S."/>
            <person name="Sp S."/>
            <person name="Haryani S."/>
            <person name="Lau K.J.X."/>
            <person name="Naqvi N.I."/>
        </authorList>
    </citation>
    <scope>NUCLEOTIDE SEQUENCE [LARGE SCALE GENOMIC DNA]</scope>
    <source>
        <strain evidence="2">GMP-LS</strain>
    </source>
</reference>
<keyword evidence="1" id="KW-0175">Coiled coil</keyword>
<accession>A0AAN7Z4P2</accession>
<sequence>MSEGSVTNEELKKQVEEEVGRFTLIGQRLSSIADYAEGLHERAWYIPAFLSTLNREAESLAREVSRCVELHTRLDGFTEQLRVREAALQQRIKKVNDQEASLEQRIRKMDSHDSSLTSIDVRVGKLNEQQSYLLDYQEQKFKEMTQQISDQGGVLALQLDTQEAQITGQSQKLDGQRQRIEDQLSLLESIKLEVQKLQELTHSKIEQVSQTVKTETSSVKEALTGIQIEIGRLVRDETMMVETASVKEVLTSIRAEIEKLIKDETVKTELASAGETLTSIQFEIGRLVRDEAFTQAVSVKEALTSIQFEIRKLVRDEVFKTETTSVNEALSSMKADIKELIKKSTAQEVTRSRSQGLEGGLRSLQLEQIETSNDKEYNEINTSEFSVDPSLSDQGYKTGLKRRRASYDLLSDSNPLNEEDEVADQVKEWRDLFKPIMAIINISTPDMNNSDVTLDKMRQTILTYLSFRRKSPERLLDFLQDHTHEGSWVCIGTLCEEGRIFEPKPDYCDDCSKDGGKKCLRIKKKPAQQNDLRMVSWE</sequence>
<protein>
    <submittedName>
        <fullName evidence="2">Uncharacterized protein</fullName>
    </submittedName>
</protein>
<proteinExistence type="predicted"/>
<name>A0AAN7Z4P2_9PEZI</name>
<evidence type="ECO:0000313" key="2">
    <source>
        <dbReference type="EMBL" id="KAK5636920.1"/>
    </source>
</evidence>
<organism evidence="2 3">
    <name type="scientific">Xylaria bambusicola</name>
    <dbReference type="NCBI Taxonomy" id="326684"/>
    <lineage>
        <taxon>Eukaryota</taxon>
        <taxon>Fungi</taxon>
        <taxon>Dikarya</taxon>
        <taxon>Ascomycota</taxon>
        <taxon>Pezizomycotina</taxon>
        <taxon>Sordariomycetes</taxon>
        <taxon>Xylariomycetidae</taxon>
        <taxon>Xylariales</taxon>
        <taxon>Xylariaceae</taxon>
        <taxon>Xylaria</taxon>
    </lineage>
</organism>
<dbReference type="EMBL" id="JAWHQM010000083">
    <property type="protein sequence ID" value="KAK5636920.1"/>
    <property type="molecule type" value="Genomic_DNA"/>
</dbReference>
<feature type="coiled-coil region" evidence="1">
    <location>
        <begin position="78"/>
        <end position="112"/>
    </location>
</feature>
<comment type="caution">
    <text evidence="2">The sequence shown here is derived from an EMBL/GenBank/DDBJ whole genome shotgun (WGS) entry which is preliminary data.</text>
</comment>
<dbReference type="Proteomes" id="UP001305414">
    <property type="component" value="Unassembled WGS sequence"/>
</dbReference>
<evidence type="ECO:0000313" key="3">
    <source>
        <dbReference type="Proteomes" id="UP001305414"/>
    </source>
</evidence>
<evidence type="ECO:0000256" key="1">
    <source>
        <dbReference type="SAM" id="Coils"/>
    </source>
</evidence>
<gene>
    <name evidence="2" type="ORF">RRF57_012632</name>
</gene>
<dbReference type="AlphaFoldDB" id="A0AAN7Z4P2"/>
<keyword evidence="3" id="KW-1185">Reference proteome</keyword>